<organism evidence="1">
    <name type="scientific">Vibrio phage Rostov M3</name>
    <dbReference type="NCBI Taxonomy" id="2660724"/>
    <lineage>
        <taxon>Viruses</taxon>
        <taxon>Duplodnaviria</taxon>
        <taxon>Heunggongvirae</taxon>
        <taxon>Uroviricota</taxon>
        <taxon>Caudoviricetes</taxon>
    </lineage>
</organism>
<protein>
    <submittedName>
        <fullName evidence="1">Uncharacterized protein</fullName>
    </submittedName>
</protein>
<sequence>MTLSEYYAEAARKLQLAADSLKESARRMRKCAKEIEDKSKCQSSK</sequence>
<name>A0A5Q2WE93_9CAUD</name>
<proteinExistence type="predicted"/>
<gene>
    <name evidence="1" type="ORF">RostovM3_00027</name>
</gene>
<evidence type="ECO:0000313" key="1">
    <source>
        <dbReference type="EMBL" id="QGH75009.1"/>
    </source>
</evidence>
<dbReference type="EMBL" id="MN379460">
    <property type="protein sequence ID" value="QGH75009.1"/>
    <property type="molecule type" value="Genomic_DNA"/>
</dbReference>
<reference evidence="1" key="1">
    <citation type="submission" date="2019-08" db="EMBL/GenBank/DDBJ databases">
        <authorList>
            <person name="Pogozhova M.P."/>
            <person name="Pisanov R.V."/>
            <person name="Gaevskaya N.E."/>
            <person name="Vodopyanov A.S."/>
        </authorList>
    </citation>
    <scope>NUCLEOTIDE SEQUENCE</scope>
</reference>
<accession>A0A5Q2WE93</accession>